<organism evidence="2 3">
    <name type="scientific">Ditylenchus dipsaci</name>
    <dbReference type="NCBI Taxonomy" id="166011"/>
    <lineage>
        <taxon>Eukaryota</taxon>
        <taxon>Metazoa</taxon>
        <taxon>Ecdysozoa</taxon>
        <taxon>Nematoda</taxon>
        <taxon>Chromadorea</taxon>
        <taxon>Rhabditida</taxon>
        <taxon>Tylenchina</taxon>
        <taxon>Tylenchomorpha</taxon>
        <taxon>Sphaerularioidea</taxon>
        <taxon>Anguinidae</taxon>
        <taxon>Anguininae</taxon>
        <taxon>Ditylenchus</taxon>
    </lineage>
</organism>
<comment type="similarity">
    <text evidence="1">Belongs to the CTAG/PCC1 family.</text>
</comment>
<evidence type="ECO:0000313" key="3">
    <source>
        <dbReference type="WBParaSite" id="jg4350"/>
    </source>
</evidence>
<dbReference type="WBParaSite" id="jg4350">
    <property type="protein sequence ID" value="jg4350"/>
    <property type="gene ID" value="jg4350"/>
</dbReference>
<dbReference type="Pfam" id="PF09341">
    <property type="entry name" value="Pcc1"/>
    <property type="match status" value="1"/>
</dbReference>
<evidence type="ECO:0000256" key="1">
    <source>
        <dbReference type="ARBA" id="ARBA00007073"/>
    </source>
</evidence>
<name>A0A915EBB8_9BILA</name>
<dbReference type="InterPro" id="IPR015419">
    <property type="entry name" value="CTAG/Pcc1"/>
</dbReference>
<keyword evidence="2" id="KW-1185">Reference proteome</keyword>
<dbReference type="Gene3D" id="3.30.310.50">
    <property type="entry name" value="Alpha-D-phosphohexomutase, C-terminal domain"/>
    <property type="match status" value="1"/>
</dbReference>
<reference evidence="3" key="1">
    <citation type="submission" date="2022-11" db="UniProtKB">
        <authorList>
            <consortium name="WormBaseParasite"/>
        </authorList>
    </citation>
    <scope>IDENTIFICATION</scope>
</reference>
<sequence length="151" mass="16919">MPMDYRDVTVVTSSAVFKLNVAYSTLCSYQSSSMATTFCKNIDHEPSDSSSDEGQLEQAQLNESIELNSSQIKIYLGNKRTASMVYNSVVVDKEPRRSPAVRKLSVEGAYLVADISCPDLKYLQKSVQSLFENCRLCKSVIDTLENYSFKE</sequence>
<proteinExistence type="inferred from homology"/>
<protein>
    <submittedName>
        <fullName evidence="3">Uncharacterized protein</fullName>
    </submittedName>
</protein>
<dbReference type="AlphaFoldDB" id="A0A915EBB8"/>
<evidence type="ECO:0000313" key="2">
    <source>
        <dbReference type="Proteomes" id="UP000887574"/>
    </source>
</evidence>
<dbReference type="Proteomes" id="UP000887574">
    <property type="component" value="Unplaced"/>
</dbReference>
<accession>A0A915EBB8</accession>